<evidence type="ECO:0000256" key="8">
    <source>
        <dbReference type="ARBA" id="ARBA00048248"/>
    </source>
</evidence>
<dbReference type="Gene3D" id="1.10.240.10">
    <property type="entry name" value="Tyrosyl-Transfer RNA Synthetase"/>
    <property type="match status" value="1"/>
</dbReference>
<evidence type="ECO:0000256" key="10">
    <source>
        <dbReference type="SAM" id="MobiDB-lite"/>
    </source>
</evidence>
<comment type="caution">
    <text evidence="11">The sequence shown here is derived from an EMBL/GenBank/DDBJ whole genome shotgun (WGS) entry which is preliminary data.</text>
</comment>
<dbReference type="Proteomes" id="UP001151295">
    <property type="component" value="Unassembled WGS sequence"/>
</dbReference>
<dbReference type="GO" id="GO:0004831">
    <property type="term" value="F:tyrosine-tRNA ligase activity"/>
    <property type="evidence" value="ECO:0007669"/>
    <property type="project" value="UniProtKB-EC"/>
</dbReference>
<dbReference type="Gene3D" id="3.40.50.620">
    <property type="entry name" value="HUPs"/>
    <property type="match status" value="1"/>
</dbReference>
<dbReference type="EC" id="6.1.1.1" evidence="1 9"/>
<dbReference type="NCBIfam" id="TIGR00234">
    <property type="entry name" value="tyrS"/>
    <property type="match status" value="1"/>
</dbReference>
<dbReference type="EMBL" id="JANBQD010000007">
    <property type="protein sequence ID" value="KAJ1995192.1"/>
    <property type="molecule type" value="Genomic_DNA"/>
</dbReference>
<reference evidence="11" key="1">
    <citation type="submission" date="2022-07" db="EMBL/GenBank/DDBJ databases">
        <title>Phylogenomic reconstructions and comparative analyses of Kickxellomycotina fungi.</title>
        <authorList>
            <person name="Reynolds N.K."/>
            <person name="Stajich J.E."/>
            <person name="Barry K."/>
            <person name="Grigoriev I.V."/>
            <person name="Crous P."/>
            <person name="Smith M.E."/>
        </authorList>
    </citation>
    <scope>NUCLEOTIDE SEQUENCE</scope>
    <source>
        <strain evidence="11">BCRC 34882</strain>
    </source>
</reference>
<evidence type="ECO:0000256" key="1">
    <source>
        <dbReference type="ARBA" id="ARBA00013160"/>
    </source>
</evidence>
<dbReference type="CDD" id="cd00805">
    <property type="entry name" value="TyrRS_core"/>
    <property type="match status" value="1"/>
</dbReference>
<keyword evidence="12" id="KW-1185">Reference proteome</keyword>
<keyword evidence="5 9" id="KW-0648">Protein biosynthesis</keyword>
<gene>
    <name evidence="11" type="primary">TYS1</name>
    <name evidence="11" type="ORF">EDC05_001030</name>
</gene>
<sequence length="399" mass="44356">MTNSTATTQMSAEEKFSIIKRNLQEIIGEEDLKKKLADRDISLYWGTAPTGKPHVGYFVPMAKIADFLMAGCHVKILIADIHAFLDNLKSPIELVNLRAKYYENMVKSILSSIGVPLEKLEFVLGSSYELTPEFSMDNYKLASKVTEHDAKKAGAEVVKQSDSPPLSGLLYPGMQALDEEYLKVDAQFGGVDQRKIFTFAEKYLPILGYEKRIHMMNPMVPGLQGTKMSSSDPDSKIDLLDDEKSVKKKLNKAFCEEGNIENNGVLSFAKFVLFPVSNLRTGTPEFVIERPEKFGGNTVYNDYEALERDFAEKKIHPGDLKNSVAAAINGLLEPIREHFGSPEMQQLLASAYPEPKAAPKAIKQKKKHNKRPDGQAEASAANCTTEQQSIEDKLASTQI</sequence>
<evidence type="ECO:0000256" key="5">
    <source>
        <dbReference type="ARBA" id="ARBA00022917"/>
    </source>
</evidence>
<keyword evidence="4 9" id="KW-0067">ATP-binding</keyword>
<evidence type="ECO:0000313" key="12">
    <source>
        <dbReference type="Proteomes" id="UP001151295"/>
    </source>
</evidence>
<evidence type="ECO:0000256" key="3">
    <source>
        <dbReference type="ARBA" id="ARBA00022741"/>
    </source>
</evidence>
<dbReference type="Pfam" id="PF00579">
    <property type="entry name" value="tRNA-synt_1b"/>
    <property type="match status" value="1"/>
</dbReference>
<dbReference type="InterPro" id="IPR023617">
    <property type="entry name" value="Tyr-tRNA-ligase_arc/euk-type"/>
</dbReference>
<comment type="catalytic activity">
    <reaction evidence="8 9">
        <text>tRNA(Tyr) + L-tyrosine + ATP = L-tyrosyl-tRNA(Tyr) + AMP + diphosphate + H(+)</text>
        <dbReference type="Rhea" id="RHEA:10220"/>
        <dbReference type="Rhea" id="RHEA-COMP:9706"/>
        <dbReference type="Rhea" id="RHEA-COMP:9707"/>
        <dbReference type="ChEBI" id="CHEBI:15378"/>
        <dbReference type="ChEBI" id="CHEBI:30616"/>
        <dbReference type="ChEBI" id="CHEBI:33019"/>
        <dbReference type="ChEBI" id="CHEBI:58315"/>
        <dbReference type="ChEBI" id="CHEBI:78442"/>
        <dbReference type="ChEBI" id="CHEBI:78536"/>
        <dbReference type="ChEBI" id="CHEBI:456215"/>
        <dbReference type="EC" id="6.1.1.1"/>
    </reaction>
</comment>
<feature type="compositionally biased region" description="Basic and acidic residues" evidence="10">
    <location>
        <begin position="390"/>
        <end position="399"/>
    </location>
</feature>
<dbReference type="InterPro" id="IPR002307">
    <property type="entry name" value="Tyr-tRNA-ligase"/>
</dbReference>
<keyword evidence="6 9" id="KW-0030">Aminoacyl-tRNA synthetase</keyword>
<comment type="similarity">
    <text evidence="9">Belongs to the class-I aminoacyl-tRNA synthetase family.</text>
</comment>
<dbReference type="PANTHER" id="PTHR46264">
    <property type="entry name" value="TYROSINE-TRNA LIGASE"/>
    <property type="match status" value="1"/>
</dbReference>
<evidence type="ECO:0000256" key="7">
    <source>
        <dbReference type="ARBA" id="ARBA00033323"/>
    </source>
</evidence>
<organism evidence="11 12">
    <name type="scientific">Coemansia umbellata</name>
    <dbReference type="NCBI Taxonomy" id="1424467"/>
    <lineage>
        <taxon>Eukaryota</taxon>
        <taxon>Fungi</taxon>
        <taxon>Fungi incertae sedis</taxon>
        <taxon>Zoopagomycota</taxon>
        <taxon>Kickxellomycotina</taxon>
        <taxon>Kickxellomycetes</taxon>
        <taxon>Kickxellales</taxon>
        <taxon>Kickxellaceae</taxon>
        <taxon>Coemansia</taxon>
    </lineage>
</organism>
<dbReference type="SUPFAM" id="SSF52374">
    <property type="entry name" value="Nucleotidylyl transferase"/>
    <property type="match status" value="1"/>
</dbReference>
<dbReference type="PRINTS" id="PR01040">
    <property type="entry name" value="TRNASYNTHTYR"/>
</dbReference>
<dbReference type="PIRSF" id="PIRSF006588">
    <property type="entry name" value="TyrRS_arch_euk"/>
    <property type="match status" value="1"/>
</dbReference>
<protein>
    <recommendedName>
        <fullName evidence="1 9">Tyrosine--tRNA ligase</fullName>
        <ecNumber evidence="1 9">6.1.1.1</ecNumber>
    </recommendedName>
    <alternativeName>
        <fullName evidence="7 9">Tyrosyl-tRNA synthetase</fullName>
    </alternativeName>
</protein>
<feature type="region of interest" description="Disordered" evidence="10">
    <location>
        <begin position="351"/>
        <end position="399"/>
    </location>
</feature>
<keyword evidence="3 9" id="KW-0547">Nucleotide-binding</keyword>
<dbReference type="InterPro" id="IPR002305">
    <property type="entry name" value="aa-tRNA-synth_Ic"/>
</dbReference>
<dbReference type="PANTHER" id="PTHR46264:SF4">
    <property type="entry name" value="TYROSINE--TRNA LIGASE, CYTOPLASMIC"/>
    <property type="match status" value="1"/>
</dbReference>
<dbReference type="InterPro" id="IPR050489">
    <property type="entry name" value="Tyr-tRNA_synthase"/>
</dbReference>
<dbReference type="InterPro" id="IPR014729">
    <property type="entry name" value="Rossmann-like_a/b/a_fold"/>
</dbReference>
<dbReference type="NCBIfam" id="NF006330">
    <property type="entry name" value="PRK08560.1"/>
    <property type="match status" value="1"/>
</dbReference>
<accession>A0ABQ8PSN4</accession>
<feature type="compositionally biased region" description="Low complexity" evidence="10">
    <location>
        <begin position="351"/>
        <end position="361"/>
    </location>
</feature>
<evidence type="ECO:0000256" key="2">
    <source>
        <dbReference type="ARBA" id="ARBA00022598"/>
    </source>
</evidence>
<name>A0ABQ8PSN4_9FUNG</name>
<proteinExistence type="inferred from homology"/>
<evidence type="ECO:0000256" key="4">
    <source>
        <dbReference type="ARBA" id="ARBA00022840"/>
    </source>
</evidence>
<keyword evidence="2 9" id="KW-0436">Ligase</keyword>
<evidence type="ECO:0000256" key="6">
    <source>
        <dbReference type="ARBA" id="ARBA00023146"/>
    </source>
</evidence>
<evidence type="ECO:0000313" key="11">
    <source>
        <dbReference type="EMBL" id="KAJ1995192.1"/>
    </source>
</evidence>
<evidence type="ECO:0000256" key="9">
    <source>
        <dbReference type="RuleBase" id="RU361234"/>
    </source>
</evidence>